<name>A0A421DHI6_9EURO</name>
<dbReference type="OrthoDB" id="3796275at2759"/>
<reference evidence="1 2" key="1">
    <citation type="submission" date="2018-08" db="EMBL/GenBank/DDBJ databases">
        <title>Draft genome sequences of two Aspergillus turcosus clinical strains isolated from bronchoalveolar lavage fluid: one azole-susceptible and the other azole-resistant.</title>
        <authorList>
            <person name="Parent-Michaud M."/>
            <person name="Dufresne P.J."/>
            <person name="Fournier E."/>
            <person name="Martineau C."/>
            <person name="Moreira S."/>
            <person name="Perkins V."/>
            <person name="De Repentigny L."/>
            <person name="Dufresne S.F."/>
        </authorList>
    </citation>
    <scope>NUCLEOTIDE SEQUENCE [LARGE SCALE GENOMIC DNA]</scope>
    <source>
        <strain evidence="1">HMR AF 1038</strain>
    </source>
</reference>
<comment type="caution">
    <text evidence="1">The sequence shown here is derived from an EMBL/GenBank/DDBJ whole genome shotgun (WGS) entry which is preliminary data.</text>
</comment>
<accession>A0A421DHI6</accession>
<dbReference type="EMBL" id="NIDN02000004">
    <property type="protein sequence ID" value="RLM01578.1"/>
    <property type="molecule type" value="Genomic_DNA"/>
</dbReference>
<dbReference type="AlphaFoldDB" id="A0A421DHI6"/>
<keyword evidence="2" id="KW-1185">Reference proteome</keyword>
<gene>
    <name evidence="1" type="ORF">CFD26_108900</name>
</gene>
<evidence type="ECO:0000313" key="1">
    <source>
        <dbReference type="EMBL" id="RLM01578.1"/>
    </source>
</evidence>
<organism evidence="1 2">
    <name type="scientific">Aspergillus turcosus</name>
    <dbReference type="NCBI Taxonomy" id="1245748"/>
    <lineage>
        <taxon>Eukaryota</taxon>
        <taxon>Fungi</taxon>
        <taxon>Dikarya</taxon>
        <taxon>Ascomycota</taxon>
        <taxon>Pezizomycotina</taxon>
        <taxon>Eurotiomycetes</taxon>
        <taxon>Eurotiomycetidae</taxon>
        <taxon>Eurotiales</taxon>
        <taxon>Aspergillaceae</taxon>
        <taxon>Aspergillus</taxon>
        <taxon>Aspergillus subgen. Fumigati</taxon>
    </lineage>
</organism>
<protein>
    <submittedName>
        <fullName evidence="1">Uncharacterized protein</fullName>
    </submittedName>
</protein>
<evidence type="ECO:0000313" key="2">
    <source>
        <dbReference type="Proteomes" id="UP000215289"/>
    </source>
</evidence>
<proteinExistence type="predicted"/>
<dbReference type="Proteomes" id="UP000215289">
    <property type="component" value="Unassembled WGS sequence"/>
</dbReference>
<sequence length="289" mass="32457">MAMATTAVFNSRDLLLQPLPDLNISPRRTTSHALHRVHFVGVLQPWANFELDVMNTFNAQTWSLQHLDSRITGPAAAGSVDEEQVFVSNERGVQGRLEGRAGLVLGAAFRVQQLDLVLGDPRGALPPYRGYLRQPDFVMKTSSDVAKIVGEGKTPWIDEHDLDNALWNFEAGLNGRLFRHQLGQTYATMFDSRAHTYIGQIAEYMFDMRLKYGFITTYSHTMFLRKVDVGWAWGLEYSPVILHSAVGSTTGQQVSVCQSFFHVGLLALANSDFDTNTGIRTQRWTERFS</sequence>